<organism evidence="2 3">
    <name type="scientific">Anopheles melas</name>
    <dbReference type="NCBI Taxonomy" id="34690"/>
    <lineage>
        <taxon>Eukaryota</taxon>
        <taxon>Metazoa</taxon>
        <taxon>Ecdysozoa</taxon>
        <taxon>Arthropoda</taxon>
        <taxon>Hexapoda</taxon>
        <taxon>Insecta</taxon>
        <taxon>Pterygota</taxon>
        <taxon>Neoptera</taxon>
        <taxon>Endopterygota</taxon>
        <taxon>Diptera</taxon>
        <taxon>Nematocera</taxon>
        <taxon>Culicoidea</taxon>
        <taxon>Culicidae</taxon>
        <taxon>Anophelinae</taxon>
        <taxon>Anopheles</taxon>
    </lineage>
</organism>
<dbReference type="VEuPathDB" id="VectorBase:AMEC016361"/>
<feature type="region of interest" description="Disordered" evidence="1">
    <location>
        <begin position="241"/>
        <end position="275"/>
    </location>
</feature>
<evidence type="ECO:0000256" key="1">
    <source>
        <dbReference type="SAM" id="MobiDB-lite"/>
    </source>
</evidence>
<name>A0A182U9F6_9DIPT</name>
<sequence length="275" mass="29934">MFSAPSNLGQNFALDQQLAVLVRAGLPAHQYEHGERNQHEGQQGHEYAEDEYLLGAAGWAAPDTSQLARATIEWPEAVVSKVLLLLLLLLLLLYKHPQIVIVHRGRSVVLVMVWMAELIEPPPSGAVSVVVEVVPWRLTITASLVSTSSEAERMSASVSWTRERAREQKQKIRARVTCTWYLVLGHSDSSTLDVSVSRLPVNPPPEISHDTRHWWYCCSCGSSLGVAGSGRVASVCIMRDTPSRAPGTTPPSRAIRDSRSTFSEAASGDGTTGCG</sequence>
<keyword evidence="3" id="KW-1185">Reference proteome</keyword>
<proteinExistence type="predicted"/>
<evidence type="ECO:0000313" key="3">
    <source>
        <dbReference type="Proteomes" id="UP000075902"/>
    </source>
</evidence>
<reference evidence="2" key="2">
    <citation type="submission" date="2020-05" db="UniProtKB">
        <authorList>
            <consortium name="EnsemblMetazoa"/>
        </authorList>
    </citation>
    <scope>IDENTIFICATION</scope>
    <source>
        <strain evidence="2">CM1001059</strain>
    </source>
</reference>
<dbReference type="EnsemblMetazoa" id="AMEC016361-RA">
    <property type="protein sequence ID" value="AMEC016361-PA"/>
    <property type="gene ID" value="AMEC016361"/>
</dbReference>
<protein>
    <submittedName>
        <fullName evidence="2">Uncharacterized protein</fullName>
    </submittedName>
</protein>
<reference evidence="3" key="1">
    <citation type="submission" date="2014-01" db="EMBL/GenBank/DDBJ databases">
        <title>The Genome Sequence of Anopheles melas CM1001059_A (V2).</title>
        <authorList>
            <consortium name="The Broad Institute Genomics Platform"/>
            <person name="Neafsey D.E."/>
            <person name="Besansky N."/>
            <person name="Howell P."/>
            <person name="Walton C."/>
            <person name="Young S.K."/>
            <person name="Zeng Q."/>
            <person name="Gargeya S."/>
            <person name="Fitzgerald M."/>
            <person name="Haas B."/>
            <person name="Abouelleil A."/>
            <person name="Allen A.W."/>
            <person name="Alvarado L."/>
            <person name="Arachchi H.M."/>
            <person name="Berlin A.M."/>
            <person name="Chapman S.B."/>
            <person name="Gainer-Dewar J."/>
            <person name="Goldberg J."/>
            <person name="Griggs A."/>
            <person name="Gujja S."/>
            <person name="Hansen M."/>
            <person name="Howarth C."/>
            <person name="Imamovic A."/>
            <person name="Ireland A."/>
            <person name="Larimer J."/>
            <person name="McCowan C."/>
            <person name="Murphy C."/>
            <person name="Pearson M."/>
            <person name="Poon T.W."/>
            <person name="Priest M."/>
            <person name="Roberts A."/>
            <person name="Saif S."/>
            <person name="Shea T."/>
            <person name="Sisk P."/>
            <person name="Sykes S."/>
            <person name="Wortman J."/>
            <person name="Nusbaum C."/>
            <person name="Birren B."/>
        </authorList>
    </citation>
    <scope>NUCLEOTIDE SEQUENCE [LARGE SCALE GENOMIC DNA]</scope>
    <source>
        <strain evidence="3">CM1001059</strain>
    </source>
</reference>
<dbReference type="Proteomes" id="UP000075902">
    <property type="component" value="Unassembled WGS sequence"/>
</dbReference>
<dbReference type="AlphaFoldDB" id="A0A182U9F6"/>
<evidence type="ECO:0000313" key="2">
    <source>
        <dbReference type="EnsemblMetazoa" id="AMEC016361-PA"/>
    </source>
</evidence>
<accession>A0A182U9F6</accession>